<accession>B8JH29</accession>
<name>B8JH29_ANAD2</name>
<reference evidence="4" key="1">
    <citation type="submission" date="2009-01" db="EMBL/GenBank/DDBJ databases">
        <title>Complete sequence of Anaeromyxobacter dehalogenans 2CP-1.</title>
        <authorList>
            <consortium name="US DOE Joint Genome Institute"/>
            <person name="Lucas S."/>
            <person name="Copeland A."/>
            <person name="Lapidus A."/>
            <person name="Glavina del Rio T."/>
            <person name="Dalin E."/>
            <person name="Tice H."/>
            <person name="Bruce D."/>
            <person name="Goodwin L."/>
            <person name="Pitluck S."/>
            <person name="Saunders E."/>
            <person name="Brettin T."/>
            <person name="Detter J.C."/>
            <person name="Han C."/>
            <person name="Larimer F."/>
            <person name="Land M."/>
            <person name="Hauser L."/>
            <person name="Kyrpides N."/>
            <person name="Ovchinnikova G."/>
            <person name="Beliaev A.S."/>
            <person name="Richardson P."/>
        </authorList>
    </citation>
    <scope>NUCLEOTIDE SEQUENCE</scope>
    <source>
        <strain evidence="4">2CP-1</strain>
    </source>
</reference>
<dbReference type="InterPro" id="IPR027385">
    <property type="entry name" value="Beta-barrel_OMP"/>
</dbReference>
<keyword evidence="5" id="KW-1185">Reference proteome</keyword>
<sequence>MSSAPRIATLALAALLALPGVASAQSRYSTQPSMRLGGLIGFDSGDLDGLALRLDGEMDLQRISPNVMLVGVGSVGWSHLSDDLGYGYDVTNDVFTIMPAARLAVALAPQVGVYGDLGLGLYHASLEVDVPDPFTGLRRTVDDSATGLAMRIGAGAYFNIAPKVRLVGEIALHPYFGDYDDDTFTFMVGATFGL</sequence>
<dbReference type="Pfam" id="PF13505">
    <property type="entry name" value="OMP_b-brl"/>
    <property type="match status" value="1"/>
</dbReference>
<dbReference type="EMBL" id="CP001359">
    <property type="protein sequence ID" value="ACL64731.1"/>
    <property type="molecule type" value="Genomic_DNA"/>
</dbReference>
<feature type="domain" description="Outer membrane protein beta-barrel" evidence="3">
    <location>
        <begin position="13"/>
        <end position="192"/>
    </location>
</feature>
<dbReference type="HOGENOM" id="CLU_1399947_0_0_7"/>
<dbReference type="AlphaFoldDB" id="B8JH29"/>
<dbReference type="SUPFAM" id="SSF56925">
    <property type="entry name" value="OMPA-like"/>
    <property type="match status" value="1"/>
</dbReference>
<evidence type="ECO:0000256" key="2">
    <source>
        <dbReference type="SAM" id="SignalP"/>
    </source>
</evidence>
<dbReference type="Proteomes" id="UP000007089">
    <property type="component" value="Chromosome"/>
</dbReference>
<evidence type="ECO:0000259" key="3">
    <source>
        <dbReference type="Pfam" id="PF13505"/>
    </source>
</evidence>
<evidence type="ECO:0000313" key="4">
    <source>
        <dbReference type="EMBL" id="ACL64731.1"/>
    </source>
</evidence>
<gene>
    <name evidence="4" type="ordered locus">A2cp1_1387</name>
</gene>
<evidence type="ECO:0000256" key="1">
    <source>
        <dbReference type="ARBA" id="ARBA00022729"/>
    </source>
</evidence>
<feature type="signal peptide" evidence="2">
    <location>
        <begin position="1"/>
        <end position="24"/>
    </location>
</feature>
<dbReference type="Gene3D" id="2.40.160.20">
    <property type="match status" value="1"/>
</dbReference>
<dbReference type="KEGG" id="acp:A2cp1_1387"/>
<keyword evidence="1 2" id="KW-0732">Signal</keyword>
<protein>
    <recommendedName>
        <fullName evidence="3">Outer membrane protein beta-barrel domain-containing protein</fullName>
    </recommendedName>
</protein>
<organism evidence="4 5">
    <name type="scientific">Anaeromyxobacter dehalogenans (strain ATCC BAA-258 / DSM 21875 / 2CP-1)</name>
    <dbReference type="NCBI Taxonomy" id="455488"/>
    <lineage>
        <taxon>Bacteria</taxon>
        <taxon>Pseudomonadati</taxon>
        <taxon>Myxococcota</taxon>
        <taxon>Myxococcia</taxon>
        <taxon>Myxococcales</taxon>
        <taxon>Cystobacterineae</taxon>
        <taxon>Anaeromyxobacteraceae</taxon>
        <taxon>Anaeromyxobacter</taxon>
    </lineage>
</organism>
<evidence type="ECO:0000313" key="5">
    <source>
        <dbReference type="Proteomes" id="UP000007089"/>
    </source>
</evidence>
<dbReference type="RefSeq" id="WP_012525343.1">
    <property type="nucleotide sequence ID" value="NC_011891.1"/>
</dbReference>
<dbReference type="InterPro" id="IPR011250">
    <property type="entry name" value="OMP/PagP_B-barrel"/>
</dbReference>
<proteinExistence type="predicted"/>
<feature type="chain" id="PRO_5002875070" description="Outer membrane protein beta-barrel domain-containing protein" evidence="2">
    <location>
        <begin position="25"/>
        <end position="194"/>
    </location>
</feature>